<evidence type="ECO:0000256" key="1">
    <source>
        <dbReference type="SAM" id="MobiDB-lite"/>
    </source>
</evidence>
<feature type="compositionally biased region" description="Basic and acidic residues" evidence="1">
    <location>
        <begin position="56"/>
        <end position="68"/>
    </location>
</feature>
<name>A0ABV6JGH1_9BACL</name>
<evidence type="ECO:0000313" key="2">
    <source>
        <dbReference type="EMBL" id="MFC0395019.1"/>
    </source>
</evidence>
<evidence type="ECO:0008006" key="4">
    <source>
        <dbReference type="Google" id="ProtNLM"/>
    </source>
</evidence>
<comment type="caution">
    <text evidence="2">The sequence shown here is derived from an EMBL/GenBank/DDBJ whole genome shotgun (WGS) entry which is preliminary data.</text>
</comment>
<feature type="compositionally biased region" description="Polar residues" evidence="1">
    <location>
        <begin position="8"/>
        <end position="21"/>
    </location>
</feature>
<keyword evidence="3" id="KW-1185">Reference proteome</keyword>
<evidence type="ECO:0000313" key="3">
    <source>
        <dbReference type="Proteomes" id="UP001589818"/>
    </source>
</evidence>
<dbReference type="RefSeq" id="WP_204816161.1">
    <property type="nucleotide sequence ID" value="NZ_JANHOF010000001.1"/>
</dbReference>
<feature type="region of interest" description="Disordered" evidence="1">
    <location>
        <begin position="1"/>
        <end position="21"/>
    </location>
</feature>
<protein>
    <recommendedName>
        <fullName evidence="4">RNA polymerase subunit sigma</fullName>
    </recommendedName>
</protein>
<dbReference type="EMBL" id="JBHLVF010000041">
    <property type="protein sequence ID" value="MFC0395019.1"/>
    <property type="molecule type" value="Genomic_DNA"/>
</dbReference>
<proteinExistence type="predicted"/>
<gene>
    <name evidence="2" type="ORF">ACFFJ8_27100</name>
</gene>
<reference evidence="2 3" key="1">
    <citation type="submission" date="2024-09" db="EMBL/GenBank/DDBJ databases">
        <authorList>
            <person name="Sun Q."/>
            <person name="Mori K."/>
        </authorList>
    </citation>
    <scope>NUCLEOTIDE SEQUENCE [LARGE SCALE GENOMIC DNA]</scope>
    <source>
        <strain evidence="2 3">CCM 4839</strain>
    </source>
</reference>
<sequence>MPYRSIDLQVSVQRSPETSTLHNQLLQKTMIEQTKLENEAAKQTELQRTQNAAVEESSHLDIHEHQQREGGSYNPNKRNKKGKRGDESQEASSQPAVHPYKGQHIDISL</sequence>
<organism evidence="2 3">
    <name type="scientific">Paenibacillus mendelii</name>
    <dbReference type="NCBI Taxonomy" id="206163"/>
    <lineage>
        <taxon>Bacteria</taxon>
        <taxon>Bacillati</taxon>
        <taxon>Bacillota</taxon>
        <taxon>Bacilli</taxon>
        <taxon>Bacillales</taxon>
        <taxon>Paenibacillaceae</taxon>
        <taxon>Paenibacillus</taxon>
    </lineage>
</organism>
<feature type="region of interest" description="Disordered" evidence="1">
    <location>
        <begin position="39"/>
        <end position="109"/>
    </location>
</feature>
<dbReference type="Proteomes" id="UP001589818">
    <property type="component" value="Unassembled WGS sequence"/>
</dbReference>
<accession>A0ABV6JGH1</accession>